<sequence>MAGTTDVGMDVVDELRLRRWARQHHVASEERDATWHPIVLDEMRRRDSEHEMTLKPHAFSGALVPLAPHQTMTPHRQPALTKSEGTLLFRIDSAADSASPNS</sequence>
<dbReference type="KEGG" id="sdyn:Mal52_45770"/>
<name>A0A517ZUE6_9PLAN</name>
<reference evidence="1 2" key="1">
    <citation type="submission" date="2019-02" db="EMBL/GenBank/DDBJ databases">
        <title>Deep-cultivation of Planctomycetes and their phenomic and genomic characterization uncovers novel biology.</title>
        <authorList>
            <person name="Wiegand S."/>
            <person name="Jogler M."/>
            <person name="Boedeker C."/>
            <person name="Pinto D."/>
            <person name="Vollmers J."/>
            <person name="Rivas-Marin E."/>
            <person name="Kohn T."/>
            <person name="Peeters S.H."/>
            <person name="Heuer A."/>
            <person name="Rast P."/>
            <person name="Oberbeckmann S."/>
            <person name="Bunk B."/>
            <person name="Jeske O."/>
            <person name="Meyerdierks A."/>
            <person name="Storesund J.E."/>
            <person name="Kallscheuer N."/>
            <person name="Luecker S."/>
            <person name="Lage O.M."/>
            <person name="Pohl T."/>
            <person name="Merkel B.J."/>
            <person name="Hornburger P."/>
            <person name="Mueller R.-W."/>
            <person name="Bruemmer F."/>
            <person name="Labrenz M."/>
            <person name="Spormann A.M."/>
            <person name="Op den Camp H."/>
            <person name="Overmann J."/>
            <person name="Amann R."/>
            <person name="Jetten M.S.M."/>
            <person name="Mascher T."/>
            <person name="Medema M.H."/>
            <person name="Devos D.P."/>
            <person name="Kaster A.-K."/>
            <person name="Ovreas L."/>
            <person name="Rohde M."/>
            <person name="Galperin M.Y."/>
            <person name="Jogler C."/>
        </authorList>
    </citation>
    <scope>NUCLEOTIDE SEQUENCE [LARGE SCALE GENOMIC DNA]</scope>
    <source>
        <strain evidence="1 2">Mal52</strain>
    </source>
</reference>
<keyword evidence="2" id="KW-1185">Reference proteome</keyword>
<organism evidence="1 2">
    <name type="scientific">Symmachiella dynata</name>
    <dbReference type="NCBI Taxonomy" id="2527995"/>
    <lineage>
        <taxon>Bacteria</taxon>
        <taxon>Pseudomonadati</taxon>
        <taxon>Planctomycetota</taxon>
        <taxon>Planctomycetia</taxon>
        <taxon>Planctomycetales</taxon>
        <taxon>Planctomycetaceae</taxon>
        <taxon>Symmachiella</taxon>
    </lineage>
</organism>
<accession>A0A517ZUE6</accession>
<protein>
    <submittedName>
        <fullName evidence="1">Uncharacterized protein</fullName>
    </submittedName>
</protein>
<dbReference type="AlphaFoldDB" id="A0A517ZUE6"/>
<dbReference type="EMBL" id="CP036276">
    <property type="protein sequence ID" value="QDU46080.1"/>
    <property type="molecule type" value="Genomic_DNA"/>
</dbReference>
<dbReference type="RefSeq" id="WP_145378604.1">
    <property type="nucleotide sequence ID" value="NZ_CP036276.1"/>
</dbReference>
<evidence type="ECO:0000313" key="2">
    <source>
        <dbReference type="Proteomes" id="UP000319383"/>
    </source>
</evidence>
<gene>
    <name evidence="1" type="ORF">Mal52_45770</name>
</gene>
<evidence type="ECO:0000313" key="1">
    <source>
        <dbReference type="EMBL" id="QDU46080.1"/>
    </source>
</evidence>
<dbReference type="Proteomes" id="UP000319383">
    <property type="component" value="Chromosome"/>
</dbReference>
<proteinExistence type="predicted"/>